<dbReference type="PROSITE" id="PS00383">
    <property type="entry name" value="TYR_PHOSPHATASE_1"/>
    <property type="match status" value="1"/>
</dbReference>
<dbReference type="EMBL" id="FNXT01000767">
    <property type="protein sequence ID" value="SZX66936.1"/>
    <property type="molecule type" value="Genomic_DNA"/>
</dbReference>
<keyword evidence="5" id="KW-1185">Reference proteome</keyword>
<dbReference type="InterPro" id="IPR000242">
    <property type="entry name" value="PTP_cat"/>
</dbReference>
<dbReference type="SMART" id="SM00194">
    <property type="entry name" value="PTPc"/>
    <property type="match status" value="1"/>
</dbReference>
<evidence type="ECO:0000259" key="2">
    <source>
        <dbReference type="PROSITE" id="PS50055"/>
    </source>
</evidence>
<dbReference type="InterPro" id="IPR003595">
    <property type="entry name" value="Tyr_Pase_cat"/>
</dbReference>
<evidence type="ECO:0000313" key="4">
    <source>
        <dbReference type="EMBL" id="SZX66936.1"/>
    </source>
</evidence>
<evidence type="ECO:0008006" key="6">
    <source>
        <dbReference type="Google" id="ProtNLM"/>
    </source>
</evidence>
<evidence type="ECO:0000256" key="1">
    <source>
        <dbReference type="SAM" id="MobiDB-lite"/>
    </source>
</evidence>
<dbReference type="PROSITE" id="PS50055">
    <property type="entry name" value="TYR_PHOSPHATASE_PTP"/>
    <property type="match status" value="1"/>
</dbReference>
<protein>
    <recommendedName>
        <fullName evidence="6">Tyrosine specific protein phosphatases domain-containing protein</fullName>
    </recommendedName>
</protein>
<feature type="region of interest" description="Disordered" evidence="1">
    <location>
        <begin position="1"/>
        <end position="72"/>
    </location>
</feature>
<dbReference type="PANTHER" id="PTHR19134:SF449">
    <property type="entry name" value="TYROSINE-PROTEIN PHOSPHATASE 1"/>
    <property type="match status" value="1"/>
</dbReference>
<dbReference type="SMART" id="SM00404">
    <property type="entry name" value="PTPc_motif"/>
    <property type="match status" value="1"/>
</dbReference>
<dbReference type="AlphaFoldDB" id="A0A383VRD1"/>
<name>A0A383VRD1_TETOB</name>
<dbReference type="InterPro" id="IPR050348">
    <property type="entry name" value="Protein-Tyr_Phosphatase"/>
</dbReference>
<gene>
    <name evidence="4" type="ORF">BQ4739_LOCUS7362</name>
</gene>
<dbReference type="InterPro" id="IPR000387">
    <property type="entry name" value="Tyr_Pase_dom"/>
</dbReference>
<dbReference type="PRINTS" id="PR00700">
    <property type="entry name" value="PRTYPHPHTASE"/>
</dbReference>
<dbReference type="CDD" id="cd00047">
    <property type="entry name" value="PTPc"/>
    <property type="match status" value="1"/>
</dbReference>
<dbReference type="STRING" id="3088.A0A383VRD1"/>
<dbReference type="GO" id="GO:0004725">
    <property type="term" value="F:protein tyrosine phosphatase activity"/>
    <property type="evidence" value="ECO:0007669"/>
    <property type="project" value="InterPro"/>
</dbReference>
<evidence type="ECO:0000259" key="3">
    <source>
        <dbReference type="PROSITE" id="PS50056"/>
    </source>
</evidence>
<feature type="domain" description="Tyrosine specific protein phosphatases" evidence="3">
    <location>
        <begin position="340"/>
        <end position="428"/>
    </location>
</feature>
<sequence length="462" mass="50798">MVPDTPASELPPQQQQGLADAHHAPLGTAAADAAVSMAPHAPMASGSEAQQQHQQQPLPHQQQQQQQQPEQLSDVKVQALEALNAAFCRHIYSTALSYLQQQYSMDRVTQQFLDILEQDDPYESPCSIAHAEGNSSKNRYRDVVPYDHNRVLLPPLQQHRSSNDCSSSSSSSSSSTAAANHSSSSSSSSKAPGTYINASYMADPWLPGDASQAIGYIATQGPLPCTVADLWRMVAVTNTSAIVMLTGLTDGSTSLGNSRPRCAPYFPDKEQDCLRLPGSITVTCVHKNSLDENVFFRQLEVAWAPPQQQQQQQQPQQPQRLWINHYQYANWPDYGIPPTTSSVRVLCHALDGCRRAGCKIVVHCSAGVGRTGTFVAVDMLLQRLHSLTLQLHGTVREQDVHAAVNIPALVTSLRKQRRGTVQTAEQYAFVWQALMDEIAVLLQEQQDAAQDLQQQQQHPQQQ</sequence>
<feature type="compositionally biased region" description="Low complexity" evidence="1">
    <location>
        <begin position="50"/>
        <end position="72"/>
    </location>
</feature>
<feature type="region of interest" description="Disordered" evidence="1">
    <location>
        <begin position="154"/>
        <end position="191"/>
    </location>
</feature>
<organism evidence="4 5">
    <name type="scientific">Tetradesmus obliquus</name>
    <name type="common">Green alga</name>
    <name type="synonym">Acutodesmus obliquus</name>
    <dbReference type="NCBI Taxonomy" id="3088"/>
    <lineage>
        <taxon>Eukaryota</taxon>
        <taxon>Viridiplantae</taxon>
        <taxon>Chlorophyta</taxon>
        <taxon>core chlorophytes</taxon>
        <taxon>Chlorophyceae</taxon>
        <taxon>CS clade</taxon>
        <taxon>Sphaeropleales</taxon>
        <taxon>Scenedesmaceae</taxon>
        <taxon>Tetradesmus</taxon>
    </lineage>
</organism>
<dbReference type="SUPFAM" id="SSF52799">
    <property type="entry name" value="(Phosphotyrosine protein) phosphatases II"/>
    <property type="match status" value="1"/>
</dbReference>
<dbReference type="PROSITE" id="PS50056">
    <property type="entry name" value="TYR_PHOSPHATASE_2"/>
    <property type="match status" value="1"/>
</dbReference>
<feature type="compositionally biased region" description="Low complexity" evidence="1">
    <location>
        <begin position="163"/>
        <end position="189"/>
    </location>
</feature>
<dbReference type="PANTHER" id="PTHR19134">
    <property type="entry name" value="RECEPTOR-TYPE TYROSINE-PROTEIN PHOSPHATASE"/>
    <property type="match status" value="1"/>
</dbReference>
<proteinExistence type="predicted"/>
<dbReference type="InterPro" id="IPR029021">
    <property type="entry name" value="Prot-tyrosine_phosphatase-like"/>
</dbReference>
<dbReference type="InterPro" id="IPR016130">
    <property type="entry name" value="Tyr_Pase_AS"/>
</dbReference>
<evidence type="ECO:0000313" key="5">
    <source>
        <dbReference type="Proteomes" id="UP000256970"/>
    </source>
</evidence>
<dbReference type="Pfam" id="PF00102">
    <property type="entry name" value="Y_phosphatase"/>
    <property type="match status" value="1"/>
</dbReference>
<dbReference type="Gene3D" id="3.90.190.10">
    <property type="entry name" value="Protein tyrosine phosphatase superfamily"/>
    <property type="match status" value="1"/>
</dbReference>
<feature type="domain" description="Tyrosine-protein phosphatase" evidence="2">
    <location>
        <begin position="108"/>
        <end position="437"/>
    </location>
</feature>
<dbReference type="Proteomes" id="UP000256970">
    <property type="component" value="Unassembled WGS sequence"/>
</dbReference>
<accession>A0A383VRD1</accession>
<reference evidence="4 5" key="1">
    <citation type="submission" date="2016-10" db="EMBL/GenBank/DDBJ databases">
        <authorList>
            <person name="Cai Z."/>
        </authorList>
    </citation>
    <scope>NUCLEOTIDE SEQUENCE [LARGE SCALE GENOMIC DNA]</scope>
</reference>